<dbReference type="NCBIfam" id="NF006516">
    <property type="entry name" value="PRK08963.1"/>
    <property type="match status" value="1"/>
</dbReference>
<dbReference type="InterPro" id="IPR020613">
    <property type="entry name" value="Thiolase_CS"/>
</dbReference>
<dbReference type="SUPFAM" id="SSF53901">
    <property type="entry name" value="Thiolase-like"/>
    <property type="match status" value="2"/>
</dbReference>
<dbReference type="PROSITE" id="PS00737">
    <property type="entry name" value="THIOLASE_2"/>
    <property type="match status" value="1"/>
</dbReference>
<evidence type="ECO:0000256" key="2">
    <source>
        <dbReference type="ARBA" id="ARBA00022490"/>
    </source>
</evidence>
<dbReference type="Proteomes" id="UP000009026">
    <property type="component" value="Chromosome"/>
</dbReference>
<accession>A0A0H4WTK6</accession>
<dbReference type="GO" id="GO:0003988">
    <property type="term" value="F:acetyl-CoA C-acyltransferase activity"/>
    <property type="evidence" value="ECO:0007669"/>
    <property type="project" value="UniProtKB-ARBA"/>
</dbReference>
<dbReference type="AlphaFoldDB" id="A0A0H4WTK6"/>
<keyword evidence="6 8" id="KW-0012">Acyltransferase</keyword>
<dbReference type="GO" id="GO:0016042">
    <property type="term" value="P:lipid catabolic process"/>
    <property type="evidence" value="ECO:0007669"/>
    <property type="project" value="UniProtKB-KW"/>
</dbReference>
<dbReference type="PATRIC" id="fig|1297742.4.peg.1554"/>
<evidence type="ECO:0000259" key="10">
    <source>
        <dbReference type="Pfam" id="PF02803"/>
    </source>
</evidence>
<evidence type="ECO:0000313" key="12">
    <source>
        <dbReference type="Proteomes" id="UP000009026"/>
    </source>
</evidence>
<organism evidence="11 12">
    <name type="scientific">Pseudomyxococcus hansupus</name>
    <dbReference type="NCBI Taxonomy" id="1297742"/>
    <lineage>
        <taxon>Bacteria</taxon>
        <taxon>Pseudomonadati</taxon>
        <taxon>Myxococcota</taxon>
        <taxon>Myxococcia</taxon>
        <taxon>Myxococcales</taxon>
        <taxon>Cystobacterineae</taxon>
        <taxon>Myxococcaceae</taxon>
        <taxon>Pseudomyxococcus</taxon>
    </lineage>
</organism>
<sequence length="433" mass="45883">MASEKRNGPRRVAIVRGLRTPFVKAGSVFSGLTALDLGRMVVQELVQKTDLDPNLIDQVVFGQVIPTLTAPSIAREVVIAAGLPKKIDAFTVSRACATSIQAMTTAANAIATGEADVIIAGGTESMSDAPIFTSRPLAHALVAASKGRSLPDKLKPFQRLKAKDLLPVPPAIAEYSTGMTMGESAEKMAKENGISREEQDRIAYNSHRNAAKAWKDGLFDNEVMRVVVPPKFDKTAERDNIVREDSSMEALGQLKPAFDRKYGTITAGNASPLTDGAAALLLMSEEKARALGYEPLGFLRSHAYAATDPGDQLLQGPAYAVPTALKRAGMKLADIDLVEMHEAFAAQVASNIQALASPAFAKKAGWSAPVGEIDRERLNVTGGSIAIGHPFGATGARIVTQALNELKRRNKNTVMCTVCAAGGLGAVVILERA</sequence>
<feature type="domain" description="Thiolase N-terminal" evidence="9">
    <location>
        <begin position="12"/>
        <end position="286"/>
    </location>
</feature>
<evidence type="ECO:0000259" key="9">
    <source>
        <dbReference type="Pfam" id="PF00108"/>
    </source>
</evidence>
<dbReference type="RefSeq" id="WP_002634668.1">
    <property type="nucleotide sequence ID" value="NZ_CP012109.1"/>
</dbReference>
<dbReference type="PANTHER" id="PTHR18919">
    <property type="entry name" value="ACETYL-COA C-ACYLTRANSFERASE"/>
    <property type="match status" value="1"/>
</dbReference>
<evidence type="ECO:0000256" key="3">
    <source>
        <dbReference type="ARBA" id="ARBA00022679"/>
    </source>
</evidence>
<gene>
    <name evidence="11" type="ORF">A176_001537</name>
</gene>
<evidence type="ECO:0000256" key="8">
    <source>
        <dbReference type="RuleBase" id="RU003557"/>
    </source>
</evidence>
<dbReference type="CDD" id="cd00751">
    <property type="entry name" value="thiolase"/>
    <property type="match status" value="1"/>
</dbReference>
<evidence type="ECO:0000256" key="5">
    <source>
        <dbReference type="ARBA" id="ARBA00023098"/>
    </source>
</evidence>
<dbReference type="InterPro" id="IPR020616">
    <property type="entry name" value="Thiolase_N"/>
</dbReference>
<keyword evidence="3 8" id="KW-0808">Transferase</keyword>
<dbReference type="STRING" id="1297742.A176_001537"/>
<dbReference type="PANTHER" id="PTHR18919:SF107">
    <property type="entry name" value="ACETYL-COA ACETYLTRANSFERASE, CYTOSOLIC"/>
    <property type="match status" value="1"/>
</dbReference>
<dbReference type="NCBIfam" id="TIGR01930">
    <property type="entry name" value="AcCoA-C-Actrans"/>
    <property type="match status" value="1"/>
</dbReference>
<keyword evidence="2" id="KW-0963">Cytoplasm</keyword>
<dbReference type="OrthoDB" id="4565318at2"/>
<dbReference type="GO" id="GO:0005829">
    <property type="term" value="C:cytosol"/>
    <property type="evidence" value="ECO:0007669"/>
    <property type="project" value="TreeGrafter"/>
</dbReference>
<evidence type="ECO:0000313" key="11">
    <source>
        <dbReference type="EMBL" id="AKQ64625.1"/>
    </source>
</evidence>
<name>A0A0H4WTK6_9BACT</name>
<keyword evidence="5" id="KW-0443">Lipid metabolism</keyword>
<reference evidence="11 12" key="1">
    <citation type="journal article" date="2016" name="PLoS ONE">
        <title>Complete Genome Sequence and Comparative Genomics of a Novel Myxobacterium Myxococcus hansupus.</title>
        <authorList>
            <person name="Sharma G."/>
            <person name="Narwani T."/>
            <person name="Subramanian S."/>
        </authorList>
    </citation>
    <scope>NUCLEOTIDE SEQUENCE [LARGE SCALE GENOMIC DNA]</scope>
    <source>
        <strain evidence="12">mixupus</strain>
    </source>
</reference>
<comment type="similarity">
    <text evidence="1 8">Belongs to the thiolase-like superfamily. Thiolase family.</text>
</comment>
<dbReference type="InterPro" id="IPR016039">
    <property type="entry name" value="Thiolase-like"/>
</dbReference>
<evidence type="ECO:0000256" key="4">
    <source>
        <dbReference type="ARBA" id="ARBA00022963"/>
    </source>
</evidence>
<feature type="active site" description="Proton acceptor" evidence="7">
    <location>
        <position position="389"/>
    </location>
</feature>
<dbReference type="Pfam" id="PF00108">
    <property type="entry name" value="Thiolase_N"/>
    <property type="match status" value="1"/>
</dbReference>
<feature type="active site" description="Proton acceptor" evidence="7">
    <location>
        <position position="419"/>
    </location>
</feature>
<keyword evidence="4" id="KW-0442">Lipid degradation</keyword>
<proteinExistence type="inferred from homology"/>
<feature type="active site" description="Acyl-thioester intermediate" evidence="7">
    <location>
        <position position="96"/>
    </location>
</feature>
<dbReference type="Pfam" id="PF02803">
    <property type="entry name" value="Thiolase_C"/>
    <property type="match status" value="1"/>
</dbReference>
<dbReference type="eggNOG" id="COG0183">
    <property type="taxonomic scope" value="Bacteria"/>
</dbReference>
<dbReference type="Gene3D" id="3.40.47.10">
    <property type="match status" value="1"/>
</dbReference>
<dbReference type="FunFam" id="3.40.47.10:FF:000011">
    <property type="entry name" value="3-ketoacyl-CoA thiolase"/>
    <property type="match status" value="1"/>
</dbReference>
<protein>
    <submittedName>
        <fullName evidence="11">3-ketoacyl-CoA thiolase</fullName>
    </submittedName>
</protein>
<feature type="domain" description="Thiolase C-terminal" evidence="10">
    <location>
        <begin position="294"/>
        <end position="432"/>
    </location>
</feature>
<dbReference type="InterPro" id="IPR020617">
    <property type="entry name" value="Thiolase_C"/>
</dbReference>
<dbReference type="InterPro" id="IPR002155">
    <property type="entry name" value="Thiolase"/>
</dbReference>
<keyword evidence="12" id="KW-1185">Reference proteome</keyword>
<evidence type="ECO:0000256" key="6">
    <source>
        <dbReference type="ARBA" id="ARBA00023315"/>
    </source>
</evidence>
<dbReference type="PIRSF" id="PIRSF000429">
    <property type="entry name" value="Ac-CoA_Ac_transf"/>
    <property type="match status" value="1"/>
</dbReference>
<evidence type="ECO:0000256" key="7">
    <source>
        <dbReference type="PIRSR" id="PIRSR000429-1"/>
    </source>
</evidence>
<dbReference type="EMBL" id="CP012109">
    <property type="protein sequence ID" value="AKQ64625.1"/>
    <property type="molecule type" value="Genomic_DNA"/>
</dbReference>
<evidence type="ECO:0000256" key="1">
    <source>
        <dbReference type="ARBA" id="ARBA00010982"/>
    </source>
</evidence>
<dbReference type="InterPro" id="IPR020615">
    <property type="entry name" value="Thiolase_acyl_enz_int_AS"/>
</dbReference>
<dbReference type="KEGG" id="mym:A176_001537"/>
<dbReference type="PROSITE" id="PS00098">
    <property type="entry name" value="THIOLASE_1"/>
    <property type="match status" value="1"/>
</dbReference>